<dbReference type="Pfam" id="PF13177">
    <property type="entry name" value="DNA_pol3_delta2"/>
    <property type="match status" value="1"/>
</dbReference>
<proteinExistence type="predicted"/>
<dbReference type="InterPro" id="IPR027417">
    <property type="entry name" value="P-loop_NTPase"/>
</dbReference>
<feature type="non-terminal residue" evidence="9">
    <location>
        <position position="1"/>
    </location>
</feature>
<dbReference type="PANTHER" id="PTHR11669:SF8">
    <property type="entry name" value="DNA POLYMERASE III SUBUNIT DELTA"/>
    <property type="match status" value="1"/>
</dbReference>
<evidence type="ECO:0000313" key="9">
    <source>
        <dbReference type="EMBL" id="GAH65231.1"/>
    </source>
</evidence>
<protein>
    <recommendedName>
        <fullName evidence="2">DNA polymerase III subunit delta'</fullName>
        <ecNumber evidence="1">2.7.7.7</ecNumber>
    </recommendedName>
</protein>
<evidence type="ECO:0000256" key="4">
    <source>
        <dbReference type="ARBA" id="ARBA00022695"/>
    </source>
</evidence>
<feature type="non-terminal residue" evidence="9">
    <location>
        <position position="264"/>
    </location>
</feature>
<gene>
    <name evidence="9" type="ORF">S03H2_48543</name>
</gene>
<evidence type="ECO:0000256" key="7">
    <source>
        <dbReference type="ARBA" id="ARBA00049244"/>
    </source>
</evidence>
<keyword evidence="4" id="KW-0548">Nucleotidyltransferase</keyword>
<dbReference type="Gene3D" id="1.20.272.10">
    <property type="match status" value="1"/>
</dbReference>
<organism evidence="9">
    <name type="scientific">marine sediment metagenome</name>
    <dbReference type="NCBI Taxonomy" id="412755"/>
    <lineage>
        <taxon>unclassified sequences</taxon>
        <taxon>metagenomes</taxon>
        <taxon>ecological metagenomes</taxon>
    </lineage>
</organism>
<evidence type="ECO:0000256" key="1">
    <source>
        <dbReference type="ARBA" id="ARBA00012417"/>
    </source>
</evidence>
<dbReference type="SUPFAM" id="SSF52540">
    <property type="entry name" value="P-loop containing nucleoside triphosphate hydrolases"/>
    <property type="match status" value="1"/>
</dbReference>
<comment type="catalytic activity">
    <reaction evidence="7">
        <text>DNA(n) + a 2'-deoxyribonucleoside 5'-triphosphate = DNA(n+1) + diphosphate</text>
        <dbReference type="Rhea" id="RHEA:22508"/>
        <dbReference type="Rhea" id="RHEA-COMP:17339"/>
        <dbReference type="Rhea" id="RHEA-COMP:17340"/>
        <dbReference type="ChEBI" id="CHEBI:33019"/>
        <dbReference type="ChEBI" id="CHEBI:61560"/>
        <dbReference type="ChEBI" id="CHEBI:173112"/>
        <dbReference type="EC" id="2.7.7.7"/>
    </reaction>
</comment>
<evidence type="ECO:0000256" key="6">
    <source>
        <dbReference type="ARBA" id="ARBA00022932"/>
    </source>
</evidence>
<dbReference type="AlphaFoldDB" id="X1H4Y1"/>
<dbReference type="InterPro" id="IPR050238">
    <property type="entry name" value="DNA_Rep/Repair_Clamp_Loader"/>
</dbReference>
<accession>X1H4Y1</accession>
<keyword evidence="6" id="KW-0239">DNA-directed DNA polymerase</keyword>
<evidence type="ECO:0000256" key="3">
    <source>
        <dbReference type="ARBA" id="ARBA00022679"/>
    </source>
</evidence>
<dbReference type="GO" id="GO:0009360">
    <property type="term" value="C:DNA polymerase III complex"/>
    <property type="evidence" value="ECO:0007669"/>
    <property type="project" value="InterPro"/>
</dbReference>
<keyword evidence="3" id="KW-0808">Transferase</keyword>
<evidence type="ECO:0000256" key="5">
    <source>
        <dbReference type="ARBA" id="ARBA00022705"/>
    </source>
</evidence>
<dbReference type="EMBL" id="BARU01030612">
    <property type="protein sequence ID" value="GAH65231.1"/>
    <property type="molecule type" value="Genomic_DNA"/>
</dbReference>
<evidence type="ECO:0000256" key="2">
    <source>
        <dbReference type="ARBA" id="ARBA00014363"/>
    </source>
</evidence>
<dbReference type="InterPro" id="IPR015199">
    <property type="entry name" value="DNA_pol_III_delta_C"/>
</dbReference>
<evidence type="ECO:0000259" key="8">
    <source>
        <dbReference type="Pfam" id="PF09115"/>
    </source>
</evidence>
<dbReference type="GO" id="GO:0003887">
    <property type="term" value="F:DNA-directed DNA polymerase activity"/>
    <property type="evidence" value="ECO:0007669"/>
    <property type="project" value="UniProtKB-KW"/>
</dbReference>
<sequence>EISKQCSPDLKIIEPIKSFIKIEQIREMRKEIGLKPFKNKKKIYIINKAEKMTLEASNCLLKAIEEPPYYAIIILICSKIDPILPTIVSRCQIVNFGLISSYKTKEFLLNKNNNLEKEKAEIISKLAQGSIGSALKLLSDKEYFIRREEVLDYISAISPGKYGDDIFTKVEKMVSEIDRIEEILEMIKLWYRDILIIKNTGDQKYIANCDKLEILGKKSQIYSQKILIDILDYLEQVEEYLMKNVNKRLVLERLFIKMVGVEYC</sequence>
<feature type="domain" description="DNA polymerase III delta subunit C-terminal" evidence="8">
    <location>
        <begin position="169"/>
        <end position="256"/>
    </location>
</feature>
<reference evidence="9" key="1">
    <citation type="journal article" date="2014" name="Front. Microbiol.">
        <title>High frequency of phylogenetically diverse reductive dehalogenase-homologous genes in deep subseafloor sedimentary metagenomes.</title>
        <authorList>
            <person name="Kawai M."/>
            <person name="Futagami T."/>
            <person name="Toyoda A."/>
            <person name="Takaki Y."/>
            <person name="Nishi S."/>
            <person name="Hori S."/>
            <person name="Arai W."/>
            <person name="Tsubouchi T."/>
            <person name="Morono Y."/>
            <person name="Uchiyama I."/>
            <person name="Ito T."/>
            <person name="Fujiyama A."/>
            <person name="Inagaki F."/>
            <person name="Takami H."/>
        </authorList>
    </citation>
    <scope>NUCLEOTIDE SEQUENCE</scope>
    <source>
        <strain evidence="9">Expedition CK06-06</strain>
    </source>
</reference>
<dbReference type="PANTHER" id="PTHR11669">
    <property type="entry name" value="REPLICATION FACTOR C / DNA POLYMERASE III GAMMA-TAU SUBUNIT"/>
    <property type="match status" value="1"/>
</dbReference>
<name>X1H4Y1_9ZZZZ</name>
<dbReference type="GO" id="GO:0003677">
    <property type="term" value="F:DNA binding"/>
    <property type="evidence" value="ECO:0007669"/>
    <property type="project" value="InterPro"/>
</dbReference>
<comment type="caution">
    <text evidence="9">The sequence shown here is derived from an EMBL/GenBank/DDBJ whole genome shotgun (WGS) entry which is preliminary data.</text>
</comment>
<dbReference type="GO" id="GO:0006261">
    <property type="term" value="P:DNA-templated DNA replication"/>
    <property type="evidence" value="ECO:0007669"/>
    <property type="project" value="TreeGrafter"/>
</dbReference>
<keyword evidence="5" id="KW-0235">DNA replication</keyword>
<dbReference type="EC" id="2.7.7.7" evidence="1"/>
<dbReference type="Pfam" id="PF09115">
    <property type="entry name" value="DNApol3-delta_C"/>
    <property type="match status" value="1"/>
</dbReference>
<dbReference type="Gene3D" id="3.40.50.300">
    <property type="entry name" value="P-loop containing nucleotide triphosphate hydrolases"/>
    <property type="match status" value="1"/>
</dbReference>